<reference evidence="2" key="1">
    <citation type="journal article" date="2014" name="Int. J. Syst. Evol. Microbiol.">
        <title>Complete genome sequence of Corynebacterium casei LMG S-19264T (=DSM 44701T), isolated from a smear-ripened cheese.</title>
        <authorList>
            <consortium name="US DOE Joint Genome Institute (JGI-PGF)"/>
            <person name="Walter F."/>
            <person name="Albersmeier A."/>
            <person name="Kalinowski J."/>
            <person name="Ruckert C."/>
        </authorList>
    </citation>
    <scope>NUCLEOTIDE SEQUENCE</scope>
    <source>
        <strain evidence="2">JCM 4434</strain>
    </source>
</reference>
<protein>
    <recommendedName>
        <fullName evidence="1">HTH cro/C1-type domain-containing protein</fullName>
    </recommendedName>
</protein>
<dbReference type="SMART" id="SM00530">
    <property type="entry name" value="HTH_XRE"/>
    <property type="match status" value="2"/>
</dbReference>
<evidence type="ECO:0000313" key="3">
    <source>
        <dbReference type="EMBL" id="OEV32761.1"/>
    </source>
</evidence>
<reference evidence="4" key="3">
    <citation type="submission" date="2016-08" db="EMBL/GenBank/DDBJ databases">
        <title>Sequencing, assembly and comparative genomics of S. aureofaciens ATCC 10762.</title>
        <authorList>
            <person name="Gradnigo J.S."/>
            <person name="Johnson N."/>
            <person name="Somerville G.A."/>
        </authorList>
    </citation>
    <scope>NUCLEOTIDE SEQUENCE [LARGE SCALE GENOMIC DNA]</scope>
    <source>
        <strain evidence="4">ATCC 10762 / DSM 40127 / CCM 3239 / JCM 4008 / LMG 5968 / NBRC 12843 / NCIMB 8234 / A-377</strain>
    </source>
</reference>
<organism evidence="3 4">
    <name type="scientific">Kitasatospora aureofaciens</name>
    <name type="common">Streptomyces aureofaciens</name>
    <dbReference type="NCBI Taxonomy" id="1894"/>
    <lineage>
        <taxon>Bacteria</taxon>
        <taxon>Bacillati</taxon>
        <taxon>Actinomycetota</taxon>
        <taxon>Actinomycetes</taxon>
        <taxon>Kitasatosporales</taxon>
        <taxon>Streptomycetaceae</taxon>
        <taxon>Kitasatospora</taxon>
    </lineage>
</organism>
<dbReference type="EMBL" id="BMUB01000007">
    <property type="protein sequence ID" value="GGU81085.1"/>
    <property type="molecule type" value="Genomic_DNA"/>
</dbReference>
<dbReference type="Proteomes" id="UP000037395">
    <property type="component" value="Unassembled WGS sequence"/>
</dbReference>
<feature type="domain" description="HTH cro/C1-type" evidence="1">
    <location>
        <begin position="21"/>
        <end position="81"/>
    </location>
</feature>
<reference evidence="2" key="5">
    <citation type="submission" date="2020-09" db="EMBL/GenBank/DDBJ databases">
        <authorList>
            <person name="Sun Q."/>
            <person name="Ohkuma M."/>
        </authorList>
    </citation>
    <scope>NUCLEOTIDE SEQUENCE</scope>
    <source>
        <strain evidence="2">JCM 4434</strain>
    </source>
</reference>
<comment type="caution">
    <text evidence="3">The sequence shown here is derived from an EMBL/GenBank/DDBJ whole genome shotgun (WGS) entry which is preliminary data.</text>
</comment>
<dbReference type="EMBL" id="JPRF03000087">
    <property type="protein sequence ID" value="OEV32761.1"/>
    <property type="molecule type" value="Genomic_DNA"/>
</dbReference>
<accession>A0A8H9HQC3</accession>
<dbReference type="OrthoDB" id="3851368at2"/>
<dbReference type="Proteomes" id="UP000610124">
    <property type="component" value="Unassembled WGS sequence"/>
</dbReference>
<dbReference type="KEGG" id="kau:B6264_04035"/>
<accession>A0A1E7MWF5</accession>
<feature type="domain" description="HTH cro/C1-type" evidence="1">
    <location>
        <begin position="88"/>
        <end position="144"/>
    </location>
</feature>
<dbReference type="InterPro" id="IPR010982">
    <property type="entry name" value="Lambda_DNA-bd_dom_sf"/>
</dbReference>
<dbReference type="SUPFAM" id="SSF47413">
    <property type="entry name" value="lambda repressor-like DNA-binding domains"/>
    <property type="match status" value="1"/>
</dbReference>
<dbReference type="Gene3D" id="1.10.260.40">
    <property type="entry name" value="lambda repressor-like DNA-binding domains"/>
    <property type="match status" value="1"/>
</dbReference>
<dbReference type="GO" id="GO:0003677">
    <property type="term" value="F:DNA binding"/>
    <property type="evidence" value="ECO:0007669"/>
    <property type="project" value="InterPro"/>
</dbReference>
<dbReference type="RefSeq" id="WP_050366526.1">
    <property type="nucleotide sequence ID" value="NZ_BMUB01000007.1"/>
</dbReference>
<evidence type="ECO:0000313" key="4">
    <source>
        <dbReference type="Proteomes" id="UP000037395"/>
    </source>
</evidence>
<name>A0A1E7MWF5_KITAU</name>
<gene>
    <name evidence="2" type="ORF">GCM10010502_36450</name>
    <name evidence="3" type="ORF">HS99_0016045</name>
</gene>
<keyword evidence="4" id="KW-1185">Reference proteome</keyword>
<reference evidence="3" key="4">
    <citation type="submission" date="2016-08" db="EMBL/GenBank/DDBJ databases">
        <title>Sequencing, Assembly and Comparative Genomics of S. aureofaciens ATCC 10762.</title>
        <authorList>
            <person name="Gradnigo J.S."/>
            <person name="Johnson N."/>
            <person name="Somerville G.A."/>
        </authorList>
    </citation>
    <scope>NUCLEOTIDE SEQUENCE [LARGE SCALE GENOMIC DNA]</scope>
    <source>
        <strain evidence="3">ATCC 10762</strain>
    </source>
</reference>
<dbReference type="AlphaFoldDB" id="A0A1E7MWF5"/>
<evidence type="ECO:0000313" key="2">
    <source>
        <dbReference type="EMBL" id="GGU81085.1"/>
    </source>
</evidence>
<proteinExistence type="predicted"/>
<sequence length="231" mass="25134">MRRRKSPTTAAPSPVPFSPEAARAHRAGLGLSPDQVAEGMAAHGVRLLPGHVLAWENGELRPGEAEFIALARALWCPAAQLMDGRPVSLRDHRLARELGQEAVAERTGVSLPAYRQAELTGHWDGDRDQTHALAQALGLRLTELVEATGRGEALDRLLRQCVAGRWQPHLRPLARLVPVPEADLAAVLPVLHQEHHVPSHWGATAQPRTATPPLVPRFWHLLSALDPAIPV</sequence>
<dbReference type="InterPro" id="IPR001387">
    <property type="entry name" value="Cro/C1-type_HTH"/>
</dbReference>
<reference evidence="3 4" key="2">
    <citation type="submission" date="2014-07" db="EMBL/GenBank/DDBJ databases">
        <authorList>
            <person name="Zhang J.E."/>
            <person name="Yang H."/>
            <person name="Guo J."/>
            <person name="Deng Z."/>
            <person name="Luo H."/>
            <person name="Luo M."/>
            <person name="Zhao B."/>
        </authorList>
    </citation>
    <scope>NUCLEOTIDE SEQUENCE [LARGE SCALE GENOMIC DNA]</scope>
    <source>
        <strain evidence="3">ATCC 10762</strain>
        <strain evidence="4">ATCC 10762 / DSM 40127 / CCM 3239 / JCM 4008 / LMG 5968 / NBRC 12843 / NCIMB 8234 / A-377</strain>
    </source>
</reference>
<dbReference type="CDD" id="cd00093">
    <property type="entry name" value="HTH_XRE"/>
    <property type="match status" value="2"/>
</dbReference>
<evidence type="ECO:0000259" key="1">
    <source>
        <dbReference type="SMART" id="SM00530"/>
    </source>
</evidence>
<dbReference type="GeneID" id="97486703"/>